<proteinExistence type="predicted"/>
<comment type="caution">
    <text evidence="2">The sequence shown here is derived from an EMBL/GenBank/DDBJ whole genome shotgun (WGS) entry which is preliminary data.</text>
</comment>
<evidence type="ECO:0000256" key="1">
    <source>
        <dbReference type="SAM" id="MobiDB-lite"/>
    </source>
</evidence>
<organism evidence="2 3">
    <name type="scientific">Pleurodeles waltl</name>
    <name type="common">Iberian ribbed newt</name>
    <dbReference type="NCBI Taxonomy" id="8319"/>
    <lineage>
        <taxon>Eukaryota</taxon>
        <taxon>Metazoa</taxon>
        <taxon>Chordata</taxon>
        <taxon>Craniata</taxon>
        <taxon>Vertebrata</taxon>
        <taxon>Euteleostomi</taxon>
        <taxon>Amphibia</taxon>
        <taxon>Batrachia</taxon>
        <taxon>Caudata</taxon>
        <taxon>Salamandroidea</taxon>
        <taxon>Salamandridae</taxon>
        <taxon>Pleurodelinae</taxon>
        <taxon>Pleurodeles</taxon>
    </lineage>
</organism>
<keyword evidence="3" id="KW-1185">Reference proteome</keyword>
<dbReference type="Proteomes" id="UP001066276">
    <property type="component" value="Chromosome 5"/>
</dbReference>
<feature type="region of interest" description="Disordered" evidence="1">
    <location>
        <begin position="12"/>
        <end position="57"/>
    </location>
</feature>
<gene>
    <name evidence="2" type="ORF">NDU88_008947</name>
</gene>
<evidence type="ECO:0000313" key="3">
    <source>
        <dbReference type="Proteomes" id="UP001066276"/>
    </source>
</evidence>
<accession>A0AAV7RZ43</accession>
<dbReference type="AlphaFoldDB" id="A0AAV7RZ43"/>
<reference evidence="2" key="1">
    <citation type="journal article" date="2022" name="bioRxiv">
        <title>Sequencing and chromosome-scale assembly of the giantPleurodeles waltlgenome.</title>
        <authorList>
            <person name="Brown T."/>
            <person name="Elewa A."/>
            <person name="Iarovenko S."/>
            <person name="Subramanian E."/>
            <person name="Araus A.J."/>
            <person name="Petzold A."/>
            <person name="Susuki M."/>
            <person name="Suzuki K.-i.T."/>
            <person name="Hayashi T."/>
            <person name="Toyoda A."/>
            <person name="Oliveira C."/>
            <person name="Osipova E."/>
            <person name="Leigh N.D."/>
            <person name="Simon A."/>
            <person name="Yun M.H."/>
        </authorList>
    </citation>
    <scope>NUCLEOTIDE SEQUENCE</scope>
    <source>
        <strain evidence="2">20211129_DDA</strain>
        <tissue evidence="2">Liver</tissue>
    </source>
</reference>
<name>A0AAV7RZ43_PLEWA</name>
<sequence length="198" mass="22448">MRCLLVAMASQRGKTDNTIKDLLSKSTSKHTECPRDRSSPTRPQPTPSQGDKVEEEAPVTRSFIETLFLTFHDDITSLKQEVACTIKDIHRKLSDVSQRVDTIKQAGNAKEEELEACRCERLELQDQNADLNYLLKDLENRSRRANISIKGVPLHADLDKLEDSMLRLFRHIVPALADKEILLDHTHRAGAHGSHKTF</sequence>
<dbReference type="EMBL" id="JANPWB010000009">
    <property type="protein sequence ID" value="KAJ1156223.1"/>
    <property type="molecule type" value="Genomic_DNA"/>
</dbReference>
<feature type="compositionally biased region" description="Basic and acidic residues" evidence="1">
    <location>
        <begin position="13"/>
        <end position="39"/>
    </location>
</feature>
<evidence type="ECO:0000313" key="2">
    <source>
        <dbReference type="EMBL" id="KAJ1156223.1"/>
    </source>
</evidence>
<protein>
    <submittedName>
        <fullName evidence="2">Uncharacterized protein</fullName>
    </submittedName>
</protein>